<keyword evidence="2" id="KW-1185">Reference proteome</keyword>
<organism evidence="1 2">
    <name type="scientific">Brevibacillus brevis (strain 47 / JCM 6285 / NBRC 100599)</name>
    <dbReference type="NCBI Taxonomy" id="358681"/>
    <lineage>
        <taxon>Bacteria</taxon>
        <taxon>Bacillati</taxon>
        <taxon>Bacillota</taxon>
        <taxon>Bacilli</taxon>
        <taxon>Bacillales</taxon>
        <taxon>Paenibacillaceae</taxon>
        <taxon>Brevibacillus</taxon>
    </lineage>
</organism>
<protein>
    <submittedName>
        <fullName evidence="1">Uncharacterized protein</fullName>
    </submittedName>
</protein>
<reference evidence="1 2" key="1">
    <citation type="submission" date="2005-03" db="EMBL/GenBank/DDBJ databases">
        <title>Brevibacillus brevis strain 47, complete genome.</title>
        <authorList>
            <person name="Hosoyama A."/>
            <person name="Yamada R."/>
            <person name="Hongo Y."/>
            <person name="Terui Y."/>
            <person name="Ankai A."/>
            <person name="Masuyama W."/>
            <person name="Sekiguchi M."/>
            <person name="Takeda T."/>
            <person name="Asano K."/>
            <person name="Ohji S."/>
            <person name="Ichikawa N."/>
            <person name="Narita S."/>
            <person name="Aoki N."/>
            <person name="Miura H."/>
            <person name="Matsushita S."/>
            <person name="Sekigawa T."/>
            <person name="Yamagata H."/>
            <person name="Yoshikawa H."/>
            <person name="Udaka S."/>
            <person name="Tanikawa S."/>
            <person name="Fujita N."/>
        </authorList>
    </citation>
    <scope>NUCLEOTIDE SEQUENCE [LARGE SCALE GENOMIC DNA]</scope>
    <source>
        <strain evidence="2">47 / JCM 6285 / NBRC 100599</strain>
    </source>
</reference>
<sequence length="44" mass="5212">MRYFAYNSLHCEMTHITANLLAVGRTNEAVRKVTEQWKKDKLFP</sequence>
<accession>C0ZCX4</accession>
<dbReference type="STRING" id="358681.BBR47_26560"/>
<proteinExistence type="predicted"/>
<dbReference type="KEGG" id="bbe:BBR47_26560"/>
<name>C0ZCX4_BREBN</name>
<dbReference type="HOGENOM" id="CLU_3213281_0_0_9"/>
<dbReference type="Proteomes" id="UP000001877">
    <property type="component" value="Chromosome"/>
</dbReference>
<evidence type="ECO:0000313" key="1">
    <source>
        <dbReference type="EMBL" id="BAH43633.1"/>
    </source>
</evidence>
<evidence type="ECO:0000313" key="2">
    <source>
        <dbReference type="Proteomes" id="UP000001877"/>
    </source>
</evidence>
<gene>
    <name evidence="1" type="ordered locus">BBR47_26560</name>
</gene>
<dbReference type="AlphaFoldDB" id="C0ZCX4"/>
<dbReference type="EMBL" id="AP008955">
    <property type="protein sequence ID" value="BAH43633.1"/>
    <property type="molecule type" value="Genomic_DNA"/>
</dbReference>